<dbReference type="InterPro" id="IPR012338">
    <property type="entry name" value="Beta-lactam/transpept-like"/>
</dbReference>
<keyword evidence="2" id="KW-0732">Signal</keyword>
<comment type="caution">
    <text evidence="11">The sequence shown here is derived from an EMBL/GenBank/DDBJ whole genome shotgun (WGS) entry which is preliminary data.</text>
</comment>
<dbReference type="GO" id="GO:0009252">
    <property type="term" value="P:peptidoglycan biosynthetic process"/>
    <property type="evidence" value="ECO:0007669"/>
    <property type="project" value="UniProtKB-KW"/>
</dbReference>
<evidence type="ECO:0000256" key="4">
    <source>
        <dbReference type="ARBA" id="ARBA00022960"/>
    </source>
</evidence>
<dbReference type="AlphaFoldDB" id="A0A2H0WT24"/>
<proteinExistence type="inferred from homology"/>
<protein>
    <recommendedName>
        <fullName evidence="10">Peptidase S11 D-alanyl-D-alanine carboxypeptidase A N-terminal domain-containing protein</fullName>
    </recommendedName>
</protein>
<dbReference type="EMBL" id="PEZG01000035">
    <property type="protein sequence ID" value="PIS15822.1"/>
    <property type="molecule type" value="Genomic_DNA"/>
</dbReference>
<evidence type="ECO:0000256" key="8">
    <source>
        <dbReference type="PIRSR" id="PIRSR618044-2"/>
    </source>
</evidence>
<feature type="domain" description="Peptidase S11 D-alanyl-D-alanine carboxypeptidase A N-terminal" evidence="10">
    <location>
        <begin position="57"/>
        <end position="276"/>
    </location>
</feature>
<dbReference type="GO" id="GO:0006508">
    <property type="term" value="P:proteolysis"/>
    <property type="evidence" value="ECO:0007669"/>
    <property type="project" value="InterPro"/>
</dbReference>
<feature type="binding site" evidence="8">
    <location>
        <position position="248"/>
    </location>
    <ligand>
        <name>substrate</name>
    </ligand>
</feature>
<feature type="active site" evidence="7">
    <location>
        <position position="143"/>
    </location>
</feature>
<comment type="similarity">
    <text evidence="1 9">Belongs to the peptidase S11 family.</text>
</comment>
<dbReference type="InterPro" id="IPR001967">
    <property type="entry name" value="Peptidase_S11_N"/>
</dbReference>
<evidence type="ECO:0000259" key="10">
    <source>
        <dbReference type="Pfam" id="PF00768"/>
    </source>
</evidence>
<dbReference type="PANTHER" id="PTHR21581">
    <property type="entry name" value="D-ALANYL-D-ALANINE CARBOXYPEPTIDASE"/>
    <property type="match status" value="1"/>
</dbReference>
<feature type="active site" description="Acyl-ester intermediate" evidence="7">
    <location>
        <position position="90"/>
    </location>
</feature>
<dbReference type="PRINTS" id="PR00725">
    <property type="entry name" value="DADACBPTASE1"/>
</dbReference>
<dbReference type="SUPFAM" id="SSF56601">
    <property type="entry name" value="beta-lactamase/transpeptidase-like"/>
    <property type="match status" value="1"/>
</dbReference>
<evidence type="ECO:0000256" key="6">
    <source>
        <dbReference type="ARBA" id="ARBA00023316"/>
    </source>
</evidence>
<dbReference type="GO" id="GO:0008360">
    <property type="term" value="P:regulation of cell shape"/>
    <property type="evidence" value="ECO:0007669"/>
    <property type="project" value="UniProtKB-KW"/>
</dbReference>
<dbReference type="InterPro" id="IPR018044">
    <property type="entry name" value="Peptidase_S11"/>
</dbReference>
<name>A0A2H0WT24_9BACT</name>
<keyword evidence="4" id="KW-0133">Cell shape</keyword>
<evidence type="ECO:0000256" key="5">
    <source>
        <dbReference type="ARBA" id="ARBA00022984"/>
    </source>
</evidence>
<sequence length="311" mass="35019">MKTRFILLYIFYVLLFLFYPGDSYYFHIFAYNRDLFEKPTTVSEIKLHPIPYLKSPVVPEVTAEGVYIVDLPSFTPLYEKRAQEKFLPASTNKIMTALVASDVYLPDDVVQVKNIVTIGQTMGLVENERISVENLLYGTLIHSGNDAAQALADNYGTDLFVTLMNEKAKKLGMAHTLYKNPAGLDDFGQYTSPFDLALAARELLKNKFLRKVVSIKEITIADENFEQFHKLTNVNKLLGEVHGVGGLKTGYTENAGENLVSFYKKNGHEFIIVIVKSADRFEDTKNVVQWINEAVGYTDYSSNQSFSTAGT</sequence>
<dbReference type="GO" id="GO:0071555">
    <property type="term" value="P:cell wall organization"/>
    <property type="evidence" value="ECO:0007669"/>
    <property type="project" value="UniProtKB-KW"/>
</dbReference>
<dbReference type="Pfam" id="PF00768">
    <property type="entry name" value="Peptidase_S11"/>
    <property type="match status" value="1"/>
</dbReference>
<evidence type="ECO:0000313" key="12">
    <source>
        <dbReference type="Proteomes" id="UP000231198"/>
    </source>
</evidence>
<dbReference type="Gene3D" id="3.40.710.10">
    <property type="entry name" value="DD-peptidase/beta-lactamase superfamily"/>
    <property type="match status" value="1"/>
</dbReference>
<dbReference type="GO" id="GO:0009002">
    <property type="term" value="F:serine-type D-Ala-D-Ala carboxypeptidase activity"/>
    <property type="evidence" value="ECO:0007669"/>
    <property type="project" value="InterPro"/>
</dbReference>
<evidence type="ECO:0000256" key="7">
    <source>
        <dbReference type="PIRSR" id="PIRSR618044-1"/>
    </source>
</evidence>
<keyword evidence="5" id="KW-0573">Peptidoglycan synthesis</keyword>
<evidence type="ECO:0000256" key="1">
    <source>
        <dbReference type="ARBA" id="ARBA00007164"/>
    </source>
</evidence>
<evidence type="ECO:0000256" key="3">
    <source>
        <dbReference type="ARBA" id="ARBA00022801"/>
    </source>
</evidence>
<organism evidence="11 12">
    <name type="scientific">Candidatus Roizmanbacteria bacterium CG09_land_8_20_14_0_10_41_9</name>
    <dbReference type="NCBI Taxonomy" id="1974850"/>
    <lineage>
        <taxon>Bacteria</taxon>
        <taxon>Candidatus Roizmaniibacteriota</taxon>
    </lineage>
</organism>
<keyword evidence="3" id="KW-0378">Hydrolase</keyword>
<gene>
    <name evidence="11" type="ORF">COT62_01575</name>
</gene>
<evidence type="ECO:0000313" key="11">
    <source>
        <dbReference type="EMBL" id="PIS15822.1"/>
    </source>
</evidence>
<reference evidence="12" key="1">
    <citation type="submission" date="2017-09" db="EMBL/GenBank/DDBJ databases">
        <title>Depth-based differentiation of microbial function through sediment-hosted aquifers and enrichment of novel symbionts in the deep terrestrial subsurface.</title>
        <authorList>
            <person name="Probst A.J."/>
            <person name="Ladd B."/>
            <person name="Jarett J.K."/>
            <person name="Geller-Mcgrath D.E."/>
            <person name="Sieber C.M.K."/>
            <person name="Emerson J.B."/>
            <person name="Anantharaman K."/>
            <person name="Thomas B.C."/>
            <person name="Malmstrom R."/>
            <person name="Stieglmeier M."/>
            <person name="Klingl A."/>
            <person name="Woyke T."/>
            <person name="Ryan C.M."/>
            <person name="Banfield J.F."/>
        </authorList>
    </citation>
    <scope>NUCLEOTIDE SEQUENCE [LARGE SCALE GENOMIC DNA]</scope>
</reference>
<keyword evidence="6" id="KW-0961">Cell wall biogenesis/degradation</keyword>
<feature type="active site" description="Proton acceptor" evidence="7">
    <location>
        <position position="93"/>
    </location>
</feature>
<evidence type="ECO:0000256" key="2">
    <source>
        <dbReference type="ARBA" id="ARBA00022729"/>
    </source>
</evidence>
<evidence type="ECO:0000256" key="9">
    <source>
        <dbReference type="RuleBase" id="RU004016"/>
    </source>
</evidence>
<dbReference type="Proteomes" id="UP000231198">
    <property type="component" value="Unassembled WGS sequence"/>
</dbReference>
<dbReference type="PANTHER" id="PTHR21581:SF6">
    <property type="entry name" value="TRAFFICKING PROTEIN PARTICLE COMPLEX SUBUNIT 12"/>
    <property type="match status" value="1"/>
</dbReference>
<accession>A0A2H0WT24</accession>